<dbReference type="Pfam" id="PF13966">
    <property type="entry name" value="zf-RVT"/>
    <property type="match status" value="1"/>
</dbReference>
<comment type="caution">
    <text evidence="2">The sequence shown here is derived from an EMBL/GenBank/DDBJ whole genome shotgun (WGS) entry which is preliminary data.</text>
</comment>
<dbReference type="STRING" id="3775.A0A1Q3DJV9"/>
<evidence type="ECO:0000313" key="3">
    <source>
        <dbReference type="Proteomes" id="UP000187406"/>
    </source>
</evidence>
<dbReference type="PANTHER" id="PTHR33116">
    <property type="entry name" value="REVERSE TRANSCRIPTASE ZINC-BINDING DOMAIN-CONTAINING PROTEIN-RELATED-RELATED"/>
    <property type="match status" value="1"/>
</dbReference>
<gene>
    <name evidence="2" type="ORF">CFOL_v3_36067</name>
</gene>
<dbReference type="Proteomes" id="UP000187406">
    <property type="component" value="Unassembled WGS sequence"/>
</dbReference>
<protein>
    <submittedName>
        <fullName evidence="2">Zf-RVT domain-containing protein</fullName>
    </submittedName>
</protein>
<dbReference type="OrthoDB" id="1104042at2759"/>
<dbReference type="InParanoid" id="A0A1Q3DJV9"/>
<accession>A0A1Q3DJV9</accession>
<dbReference type="EMBL" id="BDDD01011072">
    <property type="protein sequence ID" value="GAV92689.1"/>
    <property type="molecule type" value="Genomic_DNA"/>
</dbReference>
<feature type="domain" description="Reverse transcriptase zinc-binding" evidence="1">
    <location>
        <begin position="303"/>
        <end position="387"/>
    </location>
</feature>
<dbReference type="InterPro" id="IPR026960">
    <property type="entry name" value="RVT-Znf"/>
</dbReference>
<keyword evidence="3" id="KW-1185">Reference proteome</keyword>
<evidence type="ECO:0000313" key="2">
    <source>
        <dbReference type="EMBL" id="GAV92689.1"/>
    </source>
</evidence>
<dbReference type="AlphaFoldDB" id="A0A1Q3DJV9"/>
<reference evidence="3" key="1">
    <citation type="submission" date="2016-04" db="EMBL/GenBank/DDBJ databases">
        <title>Cephalotus genome sequencing.</title>
        <authorList>
            <person name="Fukushima K."/>
            <person name="Hasebe M."/>
            <person name="Fang X."/>
        </authorList>
    </citation>
    <scope>NUCLEOTIDE SEQUENCE [LARGE SCALE GENOMIC DNA]</scope>
    <source>
        <strain evidence="3">cv. St1</strain>
    </source>
</reference>
<name>A0A1Q3DJV9_CEPFO</name>
<feature type="non-terminal residue" evidence="2">
    <location>
        <position position="1"/>
    </location>
</feature>
<sequence length="412" mass="47317">LDMFRDASGLMVNPLKSVVFFCNTNASTKRDILHRVGYTEGTLPMTYLGVPLITKRLSKADCSPLVERITARANSWVSKALSFAGRLQLVKATLASMQTFWCSTFLLPQSIVQACERILRSFLWGGNGRGKIKWTEVCKPLDEGGLGIHNLKTWNKALLLKQVWDVLTGKSIWAKWCHSYLLHRTNFWIVPIRGLLSWSWRQTLLLRPLAKQHLIYRCGNGEQFSLWFEPWLHGDSVHAMYGHRVIYDAGLEKLARVKDIIWEGEWCWPQVSGDLVELQQRVQNIPISLTSDGIFWDRVGEDFVTATAYHGIRARSSIVEWHDVVWHAKRIPKNAFSTWLAIRGAHRTMDKLLAMGVVHSAACSFHCGENETLEHIFFQCPYSAHVWREVLLLCNITRSILPWMDEVQWMAT</sequence>
<proteinExistence type="predicted"/>
<dbReference type="PANTHER" id="PTHR33116:SF76">
    <property type="entry name" value="DUF4283 DOMAIN-CONTAINING PROTEIN"/>
    <property type="match status" value="1"/>
</dbReference>
<evidence type="ECO:0000259" key="1">
    <source>
        <dbReference type="Pfam" id="PF13966"/>
    </source>
</evidence>
<organism evidence="2 3">
    <name type="scientific">Cephalotus follicularis</name>
    <name type="common">Albany pitcher plant</name>
    <dbReference type="NCBI Taxonomy" id="3775"/>
    <lineage>
        <taxon>Eukaryota</taxon>
        <taxon>Viridiplantae</taxon>
        <taxon>Streptophyta</taxon>
        <taxon>Embryophyta</taxon>
        <taxon>Tracheophyta</taxon>
        <taxon>Spermatophyta</taxon>
        <taxon>Magnoliopsida</taxon>
        <taxon>eudicotyledons</taxon>
        <taxon>Gunneridae</taxon>
        <taxon>Pentapetalae</taxon>
        <taxon>rosids</taxon>
        <taxon>fabids</taxon>
        <taxon>Oxalidales</taxon>
        <taxon>Cephalotaceae</taxon>
        <taxon>Cephalotus</taxon>
    </lineage>
</organism>